<reference evidence="2" key="1">
    <citation type="submission" date="2015-07" db="EMBL/GenBank/DDBJ databases">
        <title>Complete Genome of Thermincola ferriacetica strain Z-0001T.</title>
        <authorList>
            <person name="Lusk B."/>
            <person name="Badalamenti J.P."/>
            <person name="Parameswaran P."/>
            <person name="Bond D.R."/>
            <person name="Torres C.I."/>
        </authorList>
    </citation>
    <scope>NUCLEOTIDE SEQUENCE [LARGE SCALE GENOMIC DNA]</scope>
    <source>
        <strain evidence="2">Z-0001</strain>
    </source>
</reference>
<protein>
    <submittedName>
        <fullName evidence="1">Uncharacterized protein</fullName>
    </submittedName>
</protein>
<accession>A0A0L6W173</accession>
<dbReference type="AlphaFoldDB" id="A0A0L6W173"/>
<keyword evidence="2" id="KW-1185">Reference proteome</keyword>
<dbReference type="PATRIC" id="fig|281456.6.peg.2283"/>
<gene>
    <name evidence="1" type="ORF">Tfer_2167</name>
</gene>
<dbReference type="Proteomes" id="UP000037175">
    <property type="component" value="Unassembled WGS sequence"/>
</dbReference>
<dbReference type="EMBL" id="LGTE01000015">
    <property type="protein sequence ID" value="KNZ69221.1"/>
    <property type="molecule type" value="Genomic_DNA"/>
</dbReference>
<evidence type="ECO:0000313" key="2">
    <source>
        <dbReference type="Proteomes" id="UP000037175"/>
    </source>
</evidence>
<organism evidence="1 2">
    <name type="scientific">Thermincola ferriacetica</name>
    <dbReference type="NCBI Taxonomy" id="281456"/>
    <lineage>
        <taxon>Bacteria</taxon>
        <taxon>Bacillati</taxon>
        <taxon>Bacillota</taxon>
        <taxon>Clostridia</taxon>
        <taxon>Eubacteriales</taxon>
        <taxon>Thermincolaceae</taxon>
        <taxon>Thermincola</taxon>
    </lineage>
</organism>
<proteinExistence type="predicted"/>
<evidence type="ECO:0000313" key="1">
    <source>
        <dbReference type="EMBL" id="KNZ69221.1"/>
    </source>
</evidence>
<comment type="caution">
    <text evidence="1">The sequence shown here is derived from an EMBL/GenBank/DDBJ whole genome shotgun (WGS) entry which is preliminary data.</text>
</comment>
<sequence>MNAGKSILIKLIDEIPESQIPEVIDFNHVFEKQAG</sequence>
<name>A0A0L6W173_9FIRM</name>